<dbReference type="PROSITE" id="PS51257">
    <property type="entry name" value="PROKAR_LIPOPROTEIN"/>
    <property type="match status" value="1"/>
</dbReference>
<name>A0ABS1QE66_9FLAO</name>
<evidence type="ECO:0000313" key="3">
    <source>
        <dbReference type="Proteomes" id="UP000661696"/>
    </source>
</evidence>
<accession>A0ABS1QE66</accession>
<reference evidence="2 3" key="1">
    <citation type="submission" date="2020-12" db="EMBL/GenBank/DDBJ databases">
        <title>Chryseobacterium endoalhailicus sp. nov., isolated from seed of leguminous plant.</title>
        <authorList>
            <person name="Zhang X."/>
        </authorList>
    </citation>
    <scope>NUCLEOTIDE SEQUENCE [LARGE SCALE GENOMIC DNA]</scope>
    <source>
        <strain evidence="2 3">L7</strain>
    </source>
</reference>
<proteinExistence type="predicted"/>
<dbReference type="Proteomes" id="UP000661696">
    <property type="component" value="Unassembled WGS sequence"/>
</dbReference>
<evidence type="ECO:0000313" key="2">
    <source>
        <dbReference type="EMBL" id="MBL1220900.1"/>
    </source>
</evidence>
<dbReference type="RefSeq" id="WP_202090202.1">
    <property type="nucleotide sequence ID" value="NZ_JAELVM010000001.1"/>
</dbReference>
<evidence type="ECO:0000256" key="1">
    <source>
        <dbReference type="SAM" id="MobiDB-lite"/>
    </source>
</evidence>
<protein>
    <recommendedName>
        <fullName evidence="4">Quinol oxidase subunit 4</fullName>
    </recommendedName>
</protein>
<organism evidence="2 3">
    <name type="scientific">Chryseobacterium endalhagicum</name>
    <dbReference type="NCBI Taxonomy" id="2797638"/>
    <lineage>
        <taxon>Bacteria</taxon>
        <taxon>Pseudomonadati</taxon>
        <taxon>Bacteroidota</taxon>
        <taxon>Flavobacteriia</taxon>
        <taxon>Flavobacteriales</taxon>
        <taxon>Weeksellaceae</taxon>
        <taxon>Chryseobacterium group</taxon>
        <taxon>Chryseobacterium</taxon>
    </lineage>
</organism>
<comment type="caution">
    <text evidence="2">The sequence shown here is derived from an EMBL/GenBank/DDBJ whole genome shotgun (WGS) entry which is preliminary data.</text>
</comment>
<evidence type="ECO:0008006" key="4">
    <source>
        <dbReference type="Google" id="ProtNLM"/>
    </source>
</evidence>
<gene>
    <name evidence="2" type="ORF">JET18_08630</name>
</gene>
<dbReference type="EMBL" id="JAELVM010000001">
    <property type="protein sequence ID" value="MBL1220900.1"/>
    <property type="molecule type" value="Genomic_DNA"/>
</dbReference>
<feature type="compositionally biased region" description="Basic residues" evidence="1">
    <location>
        <begin position="65"/>
        <end position="78"/>
    </location>
</feature>
<feature type="region of interest" description="Disordered" evidence="1">
    <location>
        <begin position="59"/>
        <end position="78"/>
    </location>
</feature>
<sequence>MKSLIKIVGVVTVLFMLASCVVHDHRGRRVPPGHAKKMYGGSARYYAPGHVKKRVYYYDNDDRGRGHHKHKGKKHHRD</sequence>
<keyword evidence="3" id="KW-1185">Reference proteome</keyword>